<evidence type="ECO:0000313" key="19">
    <source>
        <dbReference type="Proteomes" id="UP001221686"/>
    </source>
</evidence>
<comment type="function">
    <text evidence="11 13">Catalyzes the reduction of ribonucleotides to deoxyribonucleotides. May function to provide a pool of deoxyribonucleotide precursors for DNA repair during oxygen limitation and/or for immediate growth after restoration of oxygen.</text>
</comment>
<protein>
    <recommendedName>
        <fullName evidence="4 13">Vitamin B12-dependent ribonucleotide reductase</fullName>
        <ecNumber evidence="3 13">1.17.4.1</ecNumber>
    </recommendedName>
</protein>
<evidence type="ECO:0000256" key="4">
    <source>
        <dbReference type="ARBA" id="ARBA00014409"/>
    </source>
</evidence>
<dbReference type="InterPro" id="IPR013344">
    <property type="entry name" value="RNR_NrdJ/NrdZ"/>
</dbReference>
<keyword evidence="5 13" id="KW-0846">Cobalamin</keyword>
<comment type="caution">
    <text evidence="18">The sequence shown here is derived from an EMBL/GenBank/DDBJ whole genome shotgun (WGS) entry which is preliminary data.</text>
</comment>
<evidence type="ECO:0000256" key="1">
    <source>
        <dbReference type="ARBA" id="ARBA00001922"/>
    </source>
</evidence>
<dbReference type="SUPFAM" id="SSF51998">
    <property type="entry name" value="PFL-like glycyl radical enzymes"/>
    <property type="match status" value="1"/>
</dbReference>
<feature type="domain" description="Ribonucleotide reductase large subunit C-terminal" evidence="15">
    <location>
        <begin position="198"/>
        <end position="739"/>
    </location>
</feature>
<keyword evidence="9" id="KW-1015">Disulfide bond</keyword>
<evidence type="ECO:0000259" key="17">
    <source>
        <dbReference type="Pfam" id="PF12637"/>
    </source>
</evidence>
<evidence type="ECO:0000256" key="7">
    <source>
        <dbReference type="ARBA" id="ARBA00022741"/>
    </source>
</evidence>
<dbReference type="PANTHER" id="PTHR43371:SF1">
    <property type="entry name" value="RIBONUCLEOSIDE-DIPHOSPHATE REDUCTASE"/>
    <property type="match status" value="1"/>
</dbReference>
<dbReference type="InterPro" id="IPR013678">
    <property type="entry name" value="RNR_2_N"/>
</dbReference>
<dbReference type="SUPFAM" id="SSF75625">
    <property type="entry name" value="YebC-like"/>
    <property type="match status" value="1"/>
</dbReference>
<comment type="catalytic activity">
    <reaction evidence="12 13">
        <text>a 2'-deoxyribonucleoside 5'-diphosphate + [thioredoxin]-disulfide + H2O = a ribonucleoside 5'-diphosphate + [thioredoxin]-dithiol</text>
        <dbReference type="Rhea" id="RHEA:23252"/>
        <dbReference type="Rhea" id="RHEA-COMP:10698"/>
        <dbReference type="Rhea" id="RHEA-COMP:10700"/>
        <dbReference type="ChEBI" id="CHEBI:15377"/>
        <dbReference type="ChEBI" id="CHEBI:29950"/>
        <dbReference type="ChEBI" id="CHEBI:50058"/>
        <dbReference type="ChEBI" id="CHEBI:57930"/>
        <dbReference type="ChEBI" id="CHEBI:73316"/>
        <dbReference type="EC" id="1.17.4.1"/>
    </reaction>
</comment>
<evidence type="ECO:0000256" key="3">
    <source>
        <dbReference type="ARBA" id="ARBA00012274"/>
    </source>
</evidence>
<evidence type="ECO:0000256" key="5">
    <source>
        <dbReference type="ARBA" id="ARBA00022628"/>
    </source>
</evidence>
<dbReference type="InterPro" id="IPR024434">
    <property type="entry name" value="TSCPD_dom"/>
</dbReference>
<dbReference type="Pfam" id="PF12637">
    <property type="entry name" value="TSCPD"/>
    <property type="match status" value="1"/>
</dbReference>
<dbReference type="RefSeq" id="WP_272087012.1">
    <property type="nucleotide sequence ID" value="NZ_JAQNDL010000001.1"/>
</dbReference>
<dbReference type="EC" id="1.17.4.1" evidence="3 13"/>
<evidence type="ECO:0000256" key="9">
    <source>
        <dbReference type="ARBA" id="ARBA00023157"/>
    </source>
</evidence>
<keyword evidence="8 13" id="KW-0560">Oxidoreductase</keyword>
<accession>A0ABT5E1C5</accession>
<dbReference type="CDD" id="cd02888">
    <property type="entry name" value="RNR_II_dimer"/>
    <property type="match status" value="1"/>
</dbReference>
<feature type="domain" description="TSCPD" evidence="17">
    <location>
        <begin position="969"/>
        <end position="1073"/>
    </location>
</feature>
<name>A0ABT5E1C5_9BACT</name>
<feature type="compositionally biased region" description="Low complexity" evidence="14">
    <location>
        <begin position="1149"/>
        <end position="1166"/>
    </location>
</feature>
<proteinExistence type="inferred from homology"/>
<dbReference type="PRINTS" id="PR01183">
    <property type="entry name" value="RIBORDTASEM1"/>
</dbReference>
<evidence type="ECO:0000256" key="10">
    <source>
        <dbReference type="ARBA" id="ARBA00023285"/>
    </source>
</evidence>
<dbReference type="InterPro" id="IPR029072">
    <property type="entry name" value="YebC-like"/>
</dbReference>
<dbReference type="NCBIfam" id="TIGR02504">
    <property type="entry name" value="NrdJ_Z"/>
    <property type="match status" value="1"/>
</dbReference>
<dbReference type="Proteomes" id="UP001221686">
    <property type="component" value="Unassembled WGS sequence"/>
</dbReference>
<comment type="cofactor">
    <cofactor evidence="1 13">
        <name>adenosylcob(III)alamin</name>
        <dbReference type="ChEBI" id="CHEBI:18408"/>
    </cofactor>
</comment>
<evidence type="ECO:0000259" key="16">
    <source>
        <dbReference type="Pfam" id="PF08471"/>
    </source>
</evidence>
<evidence type="ECO:0000256" key="13">
    <source>
        <dbReference type="RuleBase" id="RU364064"/>
    </source>
</evidence>
<feature type="region of interest" description="Disordered" evidence="14">
    <location>
        <begin position="1145"/>
        <end position="1166"/>
    </location>
</feature>
<dbReference type="Pfam" id="PF02867">
    <property type="entry name" value="Ribonuc_red_lgC"/>
    <property type="match status" value="2"/>
</dbReference>
<dbReference type="NCBIfam" id="NF005736">
    <property type="entry name" value="PRK07562.1"/>
    <property type="match status" value="1"/>
</dbReference>
<dbReference type="Pfam" id="PF08471">
    <property type="entry name" value="Ribonuc_red_2_N"/>
    <property type="match status" value="1"/>
</dbReference>
<evidence type="ECO:0000313" key="18">
    <source>
        <dbReference type="EMBL" id="MDC0718532.1"/>
    </source>
</evidence>
<evidence type="ECO:0000256" key="14">
    <source>
        <dbReference type="SAM" id="MobiDB-lite"/>
    </source>
</evidence>
<evidence type="ECO:0000256" key="6">
    <source>
        <dbReference type="ARBA" id="ARBA00022634"/>
    </source>
</evidence>
<evidence type="ECO:0000256" key="12">
    <source>
        <dbReference type="ARBA" id="ARBA00047754"/>
    </source>
</evidence>
<keyword evidence="6 13" id="KW-0237">DNA synthesis</keyword>
<evidence type="ECO:0000256" key="2">
    <source>
        <dbReference type="ARBA" id="ARBA00007405"/>
    </source>
</evidence>
<organism evidence="18 19">
    <name type="scientific">Nannocystis bainbridge</name>
    <dbReference type="NCBI Taxonomy" id="2995303"/>
    <lineage>
        <taxon>Bacteria</taxon>
        <taxon>Pseudomonadati</taxon>
        <taxon>Myxococcota</taxon>
        <taxon>Polyangia</taxon>
        <taxon>Nannocystales</taxon>
        <taxon>Nannocystaceae</taxon>
        <taxon>Nannocystis</taxon>
    </lineage>
</organism>
<dbReference type="InterPro" id="IPR000788">
    <property type="entry name" value="RNR_lg_C"/>
</dbReference>
<dbReference type="InterPro" id="IPR050862">
    <property type="entry name" value="RdRp_reductase_class-2"/>
</dbReference>
<keyword evidence="10 13" id="KW-0170">Cobalt</keyword>
<evidence type="ECO:0000256" key="8">
    <source>
        <dbReference type="ARBA" id="ARBA00023002"/>
    </source>
</evidence>
<reference evidence="18 19" key="1">
    <citation type="submission" date="2022-11" db="EMBL/GenBank/DDBJ databases">
        <title>Minimal conservation of predation-associated metabolite biosynthetic gene clusters underscores biosynthetic potential of Myxococcota including descriptions for ten novel species: Archangium lansinium sp. nov., Myxococcus landrumus sp. nov., Nannocystis bai.</title>
        <authorList>
            <person name="Ahearne A."/>
            <person name="Stevens C."/>
            <person name="Dowd S."/>
        </authorList>
    </citation>
    <scope>NUCLEOTIDE SEQUENCE [LARGE SCALE GENOMIC DNA]</scope>
    <source>
        <strain evidence="18 19">BB15-2</strain>
    </source>
</reference>
<dbReference type="EMBL" id="JAQNDL010000001">
    <property type="protein sequence ID" value="MDC0718532.1"/>
    <property type="molecule type" value="Genomic_DNA"/>
</dbReference>
<comment type="similarity">
    <text evidence="2 13">Belongs to the ribonucleoside diphosphate reductase class-2 family.</text>
</comment>
<keyword evidence="7 13" id="KW-0547">Nucleotide-binding</keyword>
<evidence type="ECO:0000256" key="11">
    <source>
        <dbReference type="ARBA" id="ARBA00025437"/>
    </source>
</evidence>
<feature type="domain" description="Ribonucleotide reductase large subunit C-terminal" evidence="15">
    <location>
        <begin position="824"/>
        <end position="917"/>
    </location>
</feature>
<gene>
    <name evidence="18" type="ORF">POL25_16605</name>
</gene>
<feature type="domain" description="Ribonucleotide reductase class II vitamin B12-dependent N-terminal" evidence="16">
    <location>
        <begin position="22"/>
        <end position="147"/>
    </location>
</feature>
<evidence type="ECO:0000259" key="15">
    <source>
        <dbReference type="Pfam" id="PF02867"/>
    </source>
</evidence>
<dbReference type="Gene3D" id="3.20.70.20">
    <property type="match status" value="3"/>
</dbReference>
<dbReference type="PANTHER" id="PTHR43371">
    <property type="entry name" value="VITAMIN B12-DEPENDENT RIBONUCLEOTIDE REDUCTASE"/>
    <property type="match status" value="1"/>
</dbReference>
<dbReference type="GO" id="GO:0004748">
    <property type="term" value="F:ribonucleoside-diphosphate reductase activity, thioredoxin disulfide as acceptor"/>
    <property type="evidence" value="ECO:0007669"/>
    <property type="project" value="UniProtKB-EC"/>
</dbReference>
<keyword evidence="19" id="KW-1185">Reference proteome</keyword>
<sequence length="1213" mass="132870">MKLSRLFTTDQPRPFSGIEFERRSSRITNPDGTVVFEASNIQVPKGWSQVAVDIMAQKYFRKAGVPARLRKVAEDGVPEWLWRSEADTDALAALPPEQRSVGEADSRQLFHRLAGCWTYWGFKHGYFSDEDSARAFYDELTTMLADQAVAPNSPQWFNTGLHWAYGITGPAQGHSYCDPVTGELGLSNNAYERPQPHACFISSVSDDLVGQGGIMDLWVREARLFKYGSGTGTNFSTLRGEGEPLSGGGRSSGLMSFLKIGDRAAGAIKSGGTTRRAAKMVIVDVDHPDVEKFIDWKVIEEQKVAALVAGSRLCNRHLNLVLGACHDVALTGDDRFDPRKNKGLRAAIRSARAAEIPESYVQRAIALAKQGAREIEFTEYDTNWDSEAYGTVSGQNSNNSVRVTDEFLRAVEEDNSWDLIRRSDRKVHRTVRARELWDKVTFSAWACADPGLQFDTTINEWHTCPNDGRINGSNPCSEYMFLDDTACNLASLNLAKFLTRTSGAADLDLDVEAVRHACKLWTIVLEVSVLMAQFPSEAIAVRSYKYRTLGLGYANLGTYFMLRGIAYDSELAVAICGGVTALMTAACYSTSAELAREHGPFPGYAANREPMLRVIRNHRRAAYNASRAEYEGLSIAPMGIAQHVCPSYLLKAAQAEWDAALHLGEQHGYRNAQVTVIAPTGTIGLLMDCDTTGIEPDFALVKFKKLAGGGYFKIINQSVPAALGTLGYSETQITDIVRYCKGAGTLVGSPRISHTDLKRKGFTDEVLARIESELAGAFEIGFVFNRYVLGDDFCRDVLKFSDAQLNDPGFNILEGLGFSVEDIQRANDFVCGTMTVEGAPHLRAQHLPVFDCANKCGRYGTRYIAPMAHVRMMAAAQPFLSGAISKTINMPSDATVREVESVYLASWKYALKANALYRDGSKLSQPLSSALAVEAEDDMGDALATTQPQVIEKVTERIVHRYLAKRRRMPDRRGGYTQKATIGGHKVYIHTGEYQDGSLGEIFIGMHKEGAAFRSLMNCFAIAISLGLQYGVPLEEYVDAFVFSRFEPAGPVVGNSRIKMSTSIIDYIFRELAVTYLDRNELAHVNPEDLEPDTLGDQSQNEAVEFQDEEVVSERIVTPGPLKLSANLPRGPVPSQKRHAIEVEDRTAAAEPARAAKPRPAAAAAAPSVSEQVRVARMSGYEGDACGSCGSFTMVRNGSCLKCVSCGATSGCS</sequence>